<gene>
    <name evidence="1" type="ORF">Ato02nite_066080</name>
</gene>
<evidence type="ECO:0000313" key="1">
    <source>
        <dbReference type="EMBL" id="GIM94815.1"/>
    </source>
</evidence>
<reference evidence="1 2" key="1">
    <citation type="submission" date="2021-03" db="EMBL/GenBank/DDBJ databases">
        <title>Whole genome shotgun sequence of Actinoplanes toevensis NBRC 105298.</title>
        <authorList>
            <person name="Komaki H."/>
            <person name="Tamura T."/>
        </authorList>
    </citation>
    <scope>NUCLEOTIDE SEQUENCE [LARGE SCALE GENOMIC DNA]</scope>
    <source>
        <strain evidence="1 2">NBRC 105298</strain>
    </source>
</reference>
<dbReference type="AlphaFoldDB" id="A0A919TFX8"/>
<protein>
    <submittedName>
        <fullName evidence="1">Uncharacterized protein</fullName>
    </submittedName>
</protein>
<keyword evidence="2" id="KW-1185">Reference proteome</keyword>
<sequence>MTGLPLISRLGFGPRRPLSEVFPLDEAPAAMVRLAAGRIVGKAVLIS</sequence>
<proteinExistence type="predicted"/>
<accession>A0A919TFX8</accession>
<dbReference type="EMBL" id="BOQN01000087">
    <property type="protein sequence ID" value="GIM94815.1"/>
    <property type="molecule type" value="Genomic_DNA"/>
</dbReference>
<organism evidence="1 2">
    <name type="scientific">Paractinoplanes toevensis</name>
    <dbReference type="NCBI Taxonomy" id="571911"/>
    <lineage>
        <taxon>Bacteria</taxon>
        <taxon>Bacillati</taxon>
        <taxon>Actinomycetota</taxon>
        <taxon>Actinomycetes</taxon>
        <taxon>Micromonosporales</taxon>
        <taxon>Micromonosporaceae</taxon>
        <taxon>Paractinoplanes</taxon>
    </lineage>
</organism>
<name>A0A919TFX8_9ACTN</name>
<dbReference type="Proteomes" id="UP000677082">
    <property type="component" value="Unassembled WGS sequence"/>
</dbReference>
<comment type="caution">
    <text evidence="1">The sequence shown here is derived from an EMBL/GenBank/DDBJ whole genome shotgun (WGS) entry which is preliminary data.</text>
</comment>
<evidence type="ECO:0000313" key="2">
    <source>
        <dbReference type="Proteomes" id="UP000677082"/>
    </source>
</evidence>